<evidence type="ECO:0000313" key="3">
    <source>
        <dbReference type="Proteomes" id="UP000799423"/>
    </source>
</evidence>
<reference evidence="2" key="1">
    <citation type="submission" date="2020-01" db="EMBL/GenBank/DDBJ databases">
        <authorList>
            <consortium name="DOE Joint Genome Institute"/>
            <person name="Haridas S."/>
            <person name="Albert R."/>
            <person name="Binder M."/>
            <person name="Bloem J."/>
            <person name="Labutti K."/>
            <person name="Salamov A."/>
            <person name="Andreopoulos B."/>
            <person name="Baker S.E."/>
            <person name="Barry K."/>
            <person name="Bills G."/>
            <person name="Bluhm B.H."/>
            <person name="Cannon C."/>
            <person name="Castanera R."/>
            <person name="Culley D.E."/>
            <person name="Daum C."/>
            <person name="Ezra D."/>
            <person name="Gonzalez J.B."/>
            <person name="Henrissat B."/>
            <person name="Kuo A."/>
            <person name="Liang C."/>
            <person name="Lipzen A."/>
            <person name="Lutzoni F."/>
            <person name="Magnuson J."/>
            <person name="Mondo S."/>
            <person name="Nolan M."/>
            <person name="Ohm R."/>
            <person name="Pangilinan J."/>
            <person name="Park H.-J."/>
            <person name="Ramirez L."/>
            <person name="Alfaro M."/>
            <person name="Sun H."/>
            <person name="Tritt A."/>
            <person name="Yoshinaga Y."/>
            <person name="Zwiers L.-H."/>
            <person name="Turgeon B.G."/>
            <person name="Goodwin S.B."/>
            <person name="Spatafora J.W."/>
            <person name="Crous P.W."/>
            <person name="Grigoriev I.V."/>
        </authorList>
    </citation>
    <scope>NUCLEOTIDE SEQUENCE</scope>
    <source>
        <strain evidence="2">IPT5</strain>
    </source>
</reference>
<keyword evidence="1" id="KW-1133">Transmembrane helix</keyword>
<organism evidence="2 3">
    <name type="scientific">Plenodomus tracheiphilus IPT5</name>
    <dbReference type="NCBI Taxonomy" id="1408161"/>
    <lineage>
        <taxon>Eukaryota</taxon>
        <taxon>Fungi</taxon>
        <taxon>Dikarya</taxon>
        <taxon>Ascomycota</taxon>
        <taxon>Pezizomycotina</taxon>
        <taxon>Dothideomycetes</taxon>
        <taxon>Pleosporomycetidae</taxon>
        <taxon>Pleosporales</taxon>
        <taxon>Pleosporineae</taxon>
        <taxon>Leptosphaeriaceae</taxon>
        <taxon>Plenodomus</taxon>
    </lineage>
</organism>
<dbReference type="AlphaFoldDB" id="A0A6A7BJU6"/>
<sequence length="90" mass="10002">MAVLTTAQVPAQLTTSGHPSTLLRKFRNRVQFVSLQNFSLILTSISRFVVSVSLILNTLLLLHPISLRSTYMTAASKPLPANRYTRTSNE</sequence>
<name>A0A6A7BJU6_9PLEO</name>
<accession>A0A6A7BJU6</accession>
<keyword evidence="1" id="KW-0812">Transmembrane</keyword>
<dbReference type="Proteomes" id="UP000799423">
    <property type="component" value="Unassembled WGS sequence"/>
</dbReference>
<evidence type="ECO:0000256" key="1">
    <source>
        <dbReference type="SAM" id="Phobius"/>
    </source>
</evidence>
<proteinExistence type="predicted"/>
<feature type="transmembrane region" description="Helical" evidence="1">
    <location>
        <begin position="41"/>
        <end position="62"/>
    </location>
</feature>
<evidence type="ECO:0000313" key="2">
    <source>
        <dbReference type="EMBL" id="KAF2854689.1"/>
    </source>
</evidence>
<gene>
    <name evidence="2" type="ORF">T440DRAFT_464830</name>
</gene>
<keyword evidence="1" id="KW-0472">Membrane</keyword>
<dbReference type="EMBL" id="MU006292">
    <property type="protein sequence ID" value="KAF2854689.1"/>
    <property type="molecule type" value="Genomic_DNA"/>
</dbReference>
<keyword evidence="3" id="KW-1185">Reference proteome</keyword>
<protein>
    <submittedName>
        <fullName evidence="2">Uncharacterized protein</fullName>
    </submittedName>
</protein>